<proteinExistence type="predicted"/>
<feature type="compositionally biased region" description="Basic and acidic residues" evidence="1">
    <location>
        <begin position="32"/>
        <end position="52"/>
    </location>
</feature>
<gene>
    <name evidence="3" type="ORF">NOR_02539</name>
</gene>
<dbReference type="OMA" id="WAAHTGK"/>
<dbReference type="SUPFAM" id="SSF50729">
    <property type="entry name" value="PH domain-like"/>
    <property type="match status" value="1"/>
</dbReference>
<dbReference type="EMBL" id="AZHC01000006">
    <property type="protein sequence ID" value="OAA46903.1"/>
    <property type="molecule type" value="Genomic_DNA"/>
</dbReference>
<dbReference type="InterPro" id="IPR039483">
    <property type="entry name" value="Meu6_PH_dom"/>
</dbReference>
<dbReference type="Proteomes" id="UP000243498">
    <property type="component" value="Unassembled WGS sequence"/>
</dbReference>
<feature type="compositionally biased region" description="Basic and acidic residues" evidence="1">
    <location>
        <begin position="1"/>
        <end position="16"/>
    </location>
</feature>
<protein>
    <submittedName>
        <fullName evidence="3">Immunogenic protein</fullName>
    </submittedName>
</protein>
<feature type="compositionally biased region" description="Low complexity" evidence="1">
    <location>
        <begin position="462"/>
        <end position="477"/>
    </location>
</feature>
<feature type="compositionally biased region" description="Low complexity" evidence="1">
    <location>
        <begin position="494"/>
        <end position="505"/>
    </location>
</feature>
<name>A0A162JT16_METRR</name>
<feature type="compositionally biased region" description="Basic and acidic residues" evidence="1">
    <location>
        <begin position="478"/>
        <end position="491"/>
    </location>
</feature>
<feature type="compositionally biased region" description="Basic and acidic residues" evidence="1">
    <location>
        <begin position="239"/>
        <end position="249"/>
    </location>
</feature>
<dbReference type="OrthoDB" id="5593352at2759"/>
<feature type="compositionally biased region" description="Low complexity" evidence="1">
    <location>
        <begin position="374"/>
        <end position="393"/>
    </location>
</feature>
<dbReference type="Pfam" id="PF15406">
    <property type="entry name" value="PH_6"/>
    <property type="match status" value="1"/>
</dbReference>
<feature type="compositionally biased region" description="Low complexity" evidence="1">
    <location>
        <begin position="17"/>
        <end position="31"/>
    </location>
</feature>
<feature type="compositionally biased region" description="Basic and acidic residues" evidence="1">
    <location>
        <begin position="445"/>
        <end position="460"/>
    </location>
</feature>
<keyword evidence="4" id="KW-1185">Reference proteome</keyword>
<feature type="domain" description="Meiotic expression up-regulated protein 6 PH" evidence="2">
    <location>
        <begin position="71"/>
        <end position="176"/>
    </location>
</feature>
<feature type="compositionally biased region" description="Basic and acidic residues" evidence="1">
    <location>
        <begin position="206"/>
        <end position="226"/>
    </location>
</feature>
<feature type="compositionally biased region" description="Basic and acidic residues" evidence="1">
    <location>
        <begin position="307"/>
        <end position="320"/>
    </location>
</feature>
<organism evidence="3 4">
    <name type="scientific">Metarhizium rileyi (strain RCEF 4871)</name>
    <name type="common">Nomuraea rileyi</name>
    <dbReference type="NCBI Taxonomy" id="1649241"/>
    <lineage>
        <taxon>Eukaryota</taxon>
        <taxon>Fungi</taxon>
        <taxon>Dikarya</taxon>
        <taxon>Ascomycota</taxon>
        <taxon>Pezizomycotina</taxon>
        <taxon>Sordariomycetes</taxon>
        <taxon>Hypocreomycetidae</taxon>
        <taxon>Hypocreales</taxon>
        <taxon>Clavicipitaceae</taxon>
        <taxon>Metarhizium</taxon>
    </lineage>
</organism>
<dbReference type="Gene3D" id="2.30.29.30">
    <property type="entry name" value="Pleckstrin-homology domain (PH domain)/Phosphotyrosine-binding domain (PTB)"/>
    <property type="match status" value="1"/>
</dbReference>
<evidence type="ECO:0000313" key="3">
    <source>
        <dbReference type="EMBL" id="OAA46903.1"/>
    </source>
</evidence>
<sequence>MAEEQKPIVELPKEDTTPAPVEATEPAPAIVVEDKPAEEKEVKTDDKPAEMKPVEEGHLGHKAQGASFPKNFIPSKEFFFFGSDSFEPKALTSYLKGEKNTEHAHHNIAWASYTGNGLLFVGEKKAPTSIINLADTTEPETDGSNKFHFTHKGNKHSFKAITTAERDDWVAQLKAKIVAAKELAESVTESEAYKNTLESLKPKPSVSKEEKPAEETKPEENLKSEETPAEGETVVPAATEDKPVEEQKRRSASRKRASIFGFGRKESNKKDEQKTEDVVAPEVAESTGAEPPKVDEPTVEGESAALPEDKTADSHKEKPVISKRNSIFGNVFSKKEKKAADAKPVEEATLGEGEVAPDATAPVIPPVESTTPLAEEVNVAAETTEAAATNGVEASKKDVKEKRKSSLPFNFGKREKSPSPVDGEEKSSKSAFSKLRATIKGKSGAKNEEKHAEEAVKEETTGAEVTGTAEEPSAAVEEPAKTAESEAENKPENVAAATPAVTAAA</sequence>
<comment type="caution">
    <text evidence="3">The sequence shown here is derived from an EMBL/GenBank/DDBJ whole genome shotgun (WGS) entry which is preliminary data.</text>
</comment>
<dbReference type="InterPro" id="IPR039712">
    <property type="entry name" value="Meu6"/>
</dbReference>
<dbReference type="STRING" id="1081105.A0A162JT16"/>
<feature type="region of interest" description="Disordered" evidence="1">
    <location>
        <begin position="184"/>
        <end position="505"/>
    </location>
</feature>
<reference evidence="3 4" key="1">
    <citation type="journal article" date="2016" name="Genome Biol. Evol.">
        <title>Divergent and convergent evolution of fungal pathogenicity.</title>
        <authorList>
            <person name="Shang Y."/>
            <person name="Xiao G."/>
            <person name="Zheng P."/>
            <person name="Cen K."/>
            <person name="Zhan S."/>
            <person name="Wang C."/>
        </authorList>
    </citation>
    <scope>NUCLEOTIDE SEQUENCE [LARGE SCALE GENOMIC DNA]</scope>
    <source>
        <strain evidence="3 4">RCEF 4871</strain>
    </source>
</reference>
<feature type="compositionally biased region" description="Basic and acidic residues" evidence="1">
    <location>
        <begin position="263"/>
        <end position="277"/>
    </location>
</feature>
<dbReference type="PANTHER" id="PTHR42073:SF1">
    <property type="entry name" value="MEIOTIC EXPRESSION UP-REGULATED PROTEIN 6"/>
    <property type="match status" value="1"/>
</dbReference>
<feature type="compositionally biased region" description="Basic and acidic residues" evidence="1">
    <location>
        <begin position="412"/>
        <end position="428"/>
    </location>
</feature>
<dbReference type="AlphaFoldDB" id="A0A162JT16"/>
<feature type="region of interest" description="Disordered" evidence="1">
    <location>
        <begin position="1"/>
        <end position="52"/>
    </location>
</feature>
<dbReference type="PANTHER" id="PTHR42073">
    <property type="entry name" value="MEIOTIC EXPRESSION UP-REGULATED PROTEIN 6"/>
    <property type="match status" value="1"/>
</dbReference>
<dbReference type="InterPro" id="IPR011993">
    <property type="entry name" value="PH-like_dom_sf"/>
</dbReference>
<evidence type="ECO:0000313" key="4">
    <source>
        <dbReference type="Proteomes" id="UP000243498"/>
    </source>
</evidence>
<accession>A0A162JT16</accession>
<evidence type="ECO:0000259" key="2">
    <source>
        <dbReference type="Pfam" id="PF15406"/>
    </source>
</evidence>
<evidence type="ECO:0000256" key="1">
    <source>
        <dbReference type="SAM" id="MobiDB-lite"/>
    </source>
</evidence>